<organism evidence="3 4">
    <name type="scientific">Marinactinospora rubrisoli</name>
    <dbReference type="NCBI Taxonomy" id="2715399"/>
    <lineage>
        <taxon>Bacteria</taxon>
        <taxon>Bacillati</taxon>
        <taxon>Actinomycetota</taxon>
        <taxon>Actinomycetes</taxon>
        <taxon>Streptosporangiales</taxon>
        <taxon>Nocardiopsidaceae</taxon>
        <taxon>Marinactinospora</taxon>
    </lineage>
</organism>
<dbReference type="SUPFAM" id="SSF55797">
    <property type="entry name" value="PR-1-like"/>
    <property type="match status" value="1"/>
</dbReference>
<evidence type="ECO:0000256" key="1">
    <source>
        <dbReference type="SAM" id="MobiDB-lite"/>
    </source>
</evidence>
<feature type="region of interest" description="Disordered" evidence="1">
    <location>
        <begin position="61"/>
        <end position="163"/>
    </location>
</feature>
<feature type="compositionally biased region" description="Basic residues" evidence="1">
    <location>
        <begin position="1"/>
        <end position="12"/>
    </location>
</feature>
<dbReference type="PANTHER" id="PTHR31157">
    <property type="entry name" value="SCP DOMAIN-CONTAINING PROTEIN"/>
    <property type="match status" value="1"/>
</dbReference>
<evidence type="ECO:0000259" key="2">
    <source>
        <dbReference type="Pfam" id="PF00188"/>
    </source>
</evidence>
<feature type="region of interest" description="Disordered" evidence="1">
    <location>
        <begin position="1"/>
        <end position="38"/>
    </location>
</feature>
<feature type="compositionally biased region" description="Basic residues" evidence="1">
    <location>
        <begin position="19"/>
        <end position="33"/>
    </location>
</feature>
<keyword evidence="4" id="KW-1185">Reference proteome</keyword>
<protein>
    <submittedName>
        <fullName evidence="3">CAP domain-containing protein</fullName>
    </submittedName>
</protein>
<gene>
    <name evidence="3" type="ORF">ACFQRF_14695</name>
</gene>
<dbReference type="InterPro" id="IPR014044">
    <property type="entry name" value="CAP_dom"/>
</dbReference>
<dbReference type="CDD" id="cd05379">
    <property type="entry name" value="CAP_bacterial"/>
    <property type="match status" value="1"/>
</dbReference>
<name>A0ABW2KG89_9ACTN</name>
<proteinExistence type="predicted"/>
<accession>A0ABW2KG89</accession>
<feature type="domain" description="SCP" evidence="2">
    <location>
        <begin position="169"/>
        <end position="269"/>
    </location>
</feature>
<comment type="caution">
    <text evidence="3">The sequence shown here is derived from an EMBL/GenBank/DDBJ whole genome shotgun (WGS) entry which is preliminary data.</text>
</comment>
<evidence type="ECO:0000313" key="4">
    <source>
        <dbReference type="Proteomes" id="UP001596540"/>
    </source>
</evidence>
<dbReference type="Gene3D" id="3.40.33.10">
    <property type="entry name" value="CAP"/>
    <property type="match status" value="1"/>
</dbReference>
<dbReference type="PANTHER" id="PTHR31157:SF1">
    <property type="entry name" value="SCP DOMAIN-CONTAINING PROTEIN"/>
    <property type="match status" value="1"/>
</dbReference>
<reference evidence="4" key="1">
    <citation type="journal article" date="2019" name="Int. J. Syst. Evol. Microbiol.">
        <title>The Global Catalogue of Microorganisms (GCM) 10K type strain sequencing project: providing services to taxonomists for standard genome sequencing and annotation.</title>
        <authorList>
            <consortium name="The Broad Institute Genomics Platform"/>
            <consortium name="The Broad Institute Genome Sequencing Center for Infectious Disease"/>
            <person name="Wu L."/>
            <person name="Ma J."/>
        </authorList>
    </citation>
    <scope>NUCLEOTIDE SEQUENCE [LARGE SCALE GENOMIC DNA]</scope>
    <source>
        <strain evidence="4">CGMCC 4.7382</strain>
    </source>
</reference>
<dbReference type="EMBL" id="JBHTBH010000006">
    <property type="protein sequence ID" value="MFC7328992.1"/>
    <property type="molecule type" value="Genomic_DNA"/>
</dbReference>
<evidence type="ECO:0000313" key="3">
    <source>
        <dbReference type="EMBL" id="MFC7328992.1"/>
    </source>
</evidence>
<dbReference type="RefSeq" id="WP_379871640.1">
    <property type="nucleotide sequence ID" value="NZ_JBHTBH010000006.1"/>
</dbReference>
<dbReference type="Proteomes" id="UP001596540">
    <property type="component" value="Unassembled WGS sequence"/>
</dbReference>
<dbReference type="InterPro" id="IPR035940">
    <property type="entry name" value="CAP_sf"/>
</dbReference>
<sequence>MPRGNGSHRRSRGRESGARRRRVSRRAPKRPSAWRRPLIGAAAAIPVGLGLAAALTLAGLPQDAGRDSGGQQAAVPDDALTPEDDFFPSTSPSVPPSPRPSDQADESAQTSAEITVEPSPSDSGSSGSDATEPSDGGSDDSGPGGRPDRGDWSPPDRPSGGSSLASAVVELVNDERSRAGCPDVRVDGRLTAAAQGHSEDMAARDYMDHVSPDGEGPADRAAEVGYPAWSGENVAAGYRTAEDVMNGWMNSDGHRANILNCDNRAIGVGEAERYWTQMFGRE</sequence>
<dbReference type="Pfam" id="PF00188">
    <property type="entry name" value="CAP"/>
    <property type="match status" value="1"/>
</dbReference>
<feature type="compositionally biased region" description="Low complexity" evidence="1">
    <location>
        <begin position="118"/>
        <end position="136"/>
    </location>
</feature>